<evidence type="ECO:0000313" key="1">
    <source>
        <dbReference type="EMBL" id="KMZ77176.1"/>
    </source>
</evidence>
<dbReference type="Proteomes" id="UP000053562">
    <property type="component" value="Unassembled WGS sequence"/>
</dbReference>
<sequence length="217" mass="24954">MYFEIRKNSISNEITQKIFDQSTEIIKPKRRKIPCSYFNFNEKHQEPTKLMKLRIFNYNVDTFQSMLKGEIDQKVCSLIRFIYKCILIYRDMNSKYCSGTEGTKEKNKSSCEIIGNFNSFYTSFISSISELTHKFPELTSDIPLNDIHGCSLKGINSDEFSDETQLGTSITKGVSTAVGAMVGIPPFLALIYKVNIIFIQIYEQYLKHTIIVPCSIQ</sequence>
<dbReference type="EMBL" id="KQ234477">
    <property type="protein sequence ID" value="KMZ77176.1"/>
    <property type="molecule type" value="Genomic_DNA"/>
</dbReference>
<proteinExistence type="predicted"/>
<dbReference type="OrthoDB" id="388881at2759"/>
<evidence type="ECO:0000313" key="2">
    <source>
        <dbReference type="Proteomes" id="UP000053562"/>
    </source>
</evidence>
<organism evidence="1 2">
    <name type="scientific">Plasmodium vivax India VII</name>
    <dbReference type="NCBI Taxonomy" id="1077284"/>
    <lineage>
        <taxon>Eukaryota</taxon>
        <taxon>Sar</taxon>
        <taxon>Alveolata</taxon>
        <taxon>Apicomplexa</taxon>
        <taxon>Aconoidasida</taxon>
        <taxon>Haemosporida</taxon>
        <taxon>Plasmodiidae</taxon>
        <taxon>Plasmodium</taxon>
        <taxon>Plasmodium (Plasmodium)</taxon>
    </lineage>
</organism>
<name>A0A0J9S311_PLAVI</name>
<gene>
    <name evidence="1" type="ORF">PVIIG_06351</name>
</gene>
<reference evidence="1 2" key="1">
    <citation type="submission" date="2011-08" db="EMBL/GenBank/DDBJ databases">
        <title>The Genome Sequence of Plasmodium vivax India VII.</title>
        <authorList>
            <consortium name="The Broad Institute Genome Sequencing Platform"/>
            <consortium name="The Broad Institute Genome Sequencing Center for Infectious Disease"/>
            <person name="Neafsey D."/>
            <person name="Carlton J."/>
            <person name="Barnwell J."/>
            <person name="Collins W."/>
            <person name="Escalante A."/>
            <person name="Mullikin J."/>
            <person name="Saul A."/>
            <person name="Guigo R."/>
            <person name="Camara F."/>
            <person name="Young S.K."/>
            <person name="Zeng Q."/>
            <person name="Gargeya S."/>
            <person name="Fitzgerald M."/>
            <person name="Haas B."/>
            <person name="Abouelleil A."/>
            <person name="Alvarado L."/>
            <person name="Arachchi H.M."/>
            <person name="Berlin A."/>
            <person name="Brown A."/>
            <person name="Chapman S.B."/>
            <person name="Chen Z."/>
            <person name="Dunbar C."/>
            <person name="Freedman E."/>
            <person name="Gearin G."/>
            <person name="Gellesch M."/>
            <person name="Goldberg J."/>
            <person name="Griggs A."/>
            <person name="Gujja S."/>
            <person name="Heiman D."/>
            <person name="Howarth C."/>
            <person name="Larson L."/>
            <person name="Lui A."/>
            <person name="MacDonald P.J.P."/>
            <person name="Montmayeur A."/>
            <person name="Murphy C."/>
            <person name="Neiman D."/>
            <person name="Pearson M."/>
            <person name="Priest M."/>
            <person name="Roberts A."/>
            <person name="Saif S."/>
            <person name="Shea T."/>
            <person name="Shenoy N."/>
            <person name="Sisk P."/>
            <person name="Stolte C."/>
            <person name="Sykes S."/>
            <person name="Wortman J."/>
            <person name="Nusbaum C."/>
            <person name="Birren B."/>
        </authorList>
    </citation>
    <scope>NUCLEOTIDE SEQUENCE [LARGE SCALE GENOMIC DNA]</scope>
    <source>
        <strain evidence="1 2">India VII</strain>
    </source>
</reference>
<protein>
    <submittedName>
        <fullName evidence="1">Uncharacterized protein</fullName>
    </submittedName>
</protein>
<dbReference type="AlphaFoldDB" id="A0A0J9S311"/>
<accession>A0A0J9S311</accession>